<dbReference type="FunCoup" id="A0A1D2VKU3">
    <property type="interactions" value="81"/>
</dbReference>
<keyword evidence="8" id="KW-0472">Membrane</keyword>
<evidence type="ECO:0000256" key="1">
    <source>
        <dbReference type="ARBA" id="ARBA00004325"/>
    </source>
</evidence>
<gene>
    <name evidence="10" type="ORF">ASCRUDRAFT_74600</name>
</gene>
<keyword evidence="4" id="KW-0138">CF(0)</keyword>
<dbReference type="GO" id="GO:0015078">
    <property type="term" value="F:proton transmembrane transporter activity"/>
    <property type="evidence" value="ECO:0007669"/>
    <property type="project" value="InterPro"/>
</dbReference>
<keyword evidence="6" id="KW-0406">Ion transport</keyword>
<dbReference type="InterPro" id="IPR006808">
    <property type="entry name" value="ATP_synth_F0_gsu_mt"/>
</dbReference>
<dbReference type="RefSeq" id="XP_020048464.1">
    <property type="nucleotide sequence ID" value="XM_020192751.1"/>
</dbReference>
<evidence type="ECO:0000256" key="7">
    <source>
        <dbReference type="ARBA" id="ARBA00023128"/>
    </source>
</evidence>
<dbReference type="GO" id="GO:0015986">
    <property type="term" value="P:proton motive force-driven ATP synthesis"/>
    <property type="evidence" value="ECO:0007669"/>
    <property type="project" value="InterPro"/>
</dbReference>
<dbReference type="GeneID" id="30966387"/>
<evidence type="ECO:0000256" key="9">
    <source>
        <dbReference type="ARBA" id="ARBA00023310"/>
    </source>
</evidence>
<evidence type="ECO:0000256" key="8">
    <source>
        <dbReference type="ARBA" id="ARBA00023136"/>
    </source>
</evidence>
<dbReference type="STRING" id="1344418.A0A1D2VKU3"/>
<dbReference type="GO" id="GO:0045259">
    <property type="term" value="C:proton-transporting ATP synthase complex"/>
    <property type="evidence" value="ECO:0007669"/>
    <property type="project" value="UniProtKB-KW"/>
</dbReference>
<keyword evidence="3" id="KW-0813">Transport</keyword>
<sequence>MFARTVFNTRQAFFRGIRHNSTSAKASALLTKFNGLKDCSIYWGKVTIELAKQIYIKENLAPPTTETFKKVYIDLYKQLLKAIENPSQILSSLKSIELSKQNVQTYGSYFVQLLGLFSLGEVIGRRKLVGYKHYPSH</sequence>
<dbReference type="Pfam" id="PF04718">
    <property type="entry name" value="ATP-synt_G"/>
    <property type="match status" value="1"/>
</dbReference>
<keyword evidence="7" id="KW-0496">Mitochondrion</keyword>
<dbReference type="OrthoDB" id="437at2759"/>
<keyword evidence="9" id="KW-0066">ATP synthesis</keyword>
<evidence type="ECO:0000256" key="2">
    <source>
        <dbReference type="ARBA" id="ARBA00005699"/>
    </source>
</evidence>
<dbReference type="GO" id="GO:0031966">
    <property type="term" value="C:mitochondrial membrane"/>
    <property type="evidence" value="ECO:0007669"/>
    <property type="project" value="UniProtKB-SubCell"/>
</dbReference>
<evidence type="ECO:0000313" key="11">
    <source>
        <dbReference type="Proteomes" id="UP000095038"/>
    </source>
</evidence>
<dbReference type="EMBL" id="KV454477">
    <property type="protein sequence ID" value="ODV62157.1"/>
    <property type="molecule type" value="Genomic_DNA"/>
</dbReference>
<accession>A0A1D2VKU3</accession>
<evidence type="ECO:0000256" key="4">
    <source>
        <dbReference type="ARBA" id="ARBA00022547"/>
    </source>
</evidence>
<evidence type="ECO:0000313" key="10">
    <source>
        <dbReference type="EMBL" id="ODV62157.1"/>
    </source>
</evidence>
<name>A0A1D2VKU3_9ASCO</name>
<reference evidence="11" key="1">
    <citation type="submission" date="2016-05" db="EMBL/GenBank/DDBJ databases">
        <title>Comparative genomics of biotechnologically important yeasts.</title>
        <authorList>
            <consortium name="DOE Joint Genome Institute"/>
            <person name="Riley R."/>
            <person name="Haridas S."/>
            <person name="Wolfe K.H."/>
            <person name="Lopes M.R."/>
            <person name="Hittinger C.T."/>
            <person name="Goker M."/>
            <person name="Salamov A."/>
            <person name="Wisecaver J."/>
            <person name="Long T.M."/>
            <person name="Aerts A.L."/>
            <person name="Barry K."/>
            <person name="Choi C."/>
            <person name="Clum A."/>
            <person name="Coughlan A.Y."/>
            <person name="Deshpande S."/>
            <person name="Douglass A.P."/>
            <person name="Hanson S.J."/>
            <person name="Klenk H.-P."/>
            <person name="Labutti K."/>
            <person name="Lapidus A."/>
            <person name="Lindquist E."/>
            <person name="Lipzen A."/>
            <person name="Meier-Kolthoff J.P."/>
            <person name="Ohm R.A."/>
            <person name="Otillar R.P."/>
            <person name="Pangilinan J."/>
            <person name="Peng Y."/>
            <person name="Rokas A."/>
            <person name="Rosa C.A."/>
            <person name="Scheuner C."/>
            <person name="Sibirny A.A."/>
            <person name="Slot J.C."/>
            <person name="Stielow J.B."/>
            <person name="Sun H."/>
            <person name="Kurtzman C.P."/>
            <person name="Blackwell M."/>
            <person name="Grigoriev I.V."/>
            <person name="Jeffries T.W."/>
        </authorList>
    </citation>
    <scope>NUCLEOTIDE SEQUENCE [LARGE SCALE GENOMIC DNA]</scope>
    <source>
        <strain evidence="11">DSM 1968</strain>
    </source>
</reference>
<dbReference type="InParanoid" id="A0A1D2VKU3"/>
<evidence type="ECO:0000256" key="6">
    <source>
        <dbReference type="ARBA" id="ARBA00023065"/>
    </source>
</evidence>
<organism evidence="10 11">
    <name type="scientific">Ascoidea rubescens DSM 1968</name>
    <dbReference type="NCBI Taxonomy" id="1344418"/>
    <lineage>
        <taxon>Eukaryota</taxon>
        <taxon>Fungi</taxon>
        <taxon>Dikarya</taxon>
        <taxon>Ascomycota</taxon>
        <taxon>Saccharomycotina</taxon>
        <taxon>Saccharomycetes</taxon>
        <taxon>Ascoideaceae</taxon>
        <taxon>Ascoidea</taxon>
    </lineage>
</organism>
<dbReference type="AlphaFoldDB" id="A0A1D2VKU3"/>
<evidence type="ECO:0000256" key="5">
    <source>
        <dbReference type="ARBA" id="ARBA00022781"/>
    </source>
</evidence>
<dbReference type="Proteomes" id="UP000095038">
    <property type="component" value="Unassembled WGS sequence"/>
</dbReference>
<evidence type="ECO:0000256" key="3">
    <source>
        <dbReference type="ARBA" id="ARBA00022448"/>
    </source>
</evidence>
<protein>
    <submittedName>
        <fullName evidence="10">Subunit G of the mitochondrial F1F0 ATP synthase</fullName>
    </submittedName>
</protein>
<comment type="similarity">
    <text evidence="2">Belongs to the ATPase g subunit family.</text>
</comment>
<comment type="subcellular location">
    <subcellularLocation>
        <location evidence="1">Mitochondrion membrane</location>
    </subcellularLocation>
</comment>
<proteinExistence type="inferred from homology"/>
<keyword evidence="5" id="KW-0375">Hydrogen ion transport</keyword>
<keyword evidence="11" id="KW-1185">Reference proteome</keyword>